<evidence type="ECO:0000256" key="4">
    <source>
        <dbReference type="ARBA" id="ARBA00022840"/>
    </source>
</evidence>
<dbReference type="InterPro" id="IPR013757">
    <property type="entry name" value="Topo_IIA_A_a_sf"/>
</dbReference>
<evidence type="ECO:0000313" key="12">
    <source>
        <dbReference type="EMBL" id="KKU63693.1"/>
    </source>
</evidence>
<comment type="catalytic activity">
    <reaction evidence="1 9 10">
        <text>ATP-dependent breakage, passage and rejoining of double-stranded DNA.</text>
        <dbReference type="EC" id="5.6.2.2"/>
    </reaction>
</comment>
<comment type="subcellular location">
    <subcellularLocation>
        <location evidence="9">Cytoplasm</location>
    </subcellularLocation>
</comment>
<dbReference type="EC" id="5.6.2.2" evidence="9"/>
<feature type="active site" description="O-(5'-phospho-DNA)-tyrosine intermediate" evidence="9 10">
    <location>
        <position position="129"/>
    </location>
</feature>
<dbReference type="EMBL" id="LCNV01000019">
    <property type="protein sequence ID" value="KKU63693.1"/>
    <property type="molecule type" value="Genomic_DNA"/>
</dbReference>
<keyword evidence="9" id="KW-0963">Cytoplasm</keyword>
<comment type="similarity">
    <text evidence="2 9">Belongs to the type II topoisomerase GyrA/ParC subunit family.</text>
</comment>
<dbReference type="SUPFAM" id="SSF101904">
    <property type="entry name" value="GyrA/ParC C-terminal domain-like"/>
    <property type="match status" value="1"/>
</dbReference>
<feature type="short sequence motif" description="GyrA-box" evidence="9">
    <location>
        <begin position="533"/>
        <end position="539"/>
    </location>
</feature>
<dbReference type="NCBIfam" id="TIGR01063">
    <property type="entry name" value="gyrA"/>
    <property type="match status" value="1"/>
</dbReference>
<dbReference type="PROSITE" id="PS52040">
    <property type="entry name" value="TOPO_IIA"/>
    <property type="match status" value="1"/>
</dbReference>
<evidence type="ECO:0000256" key="6">
    <source>
        <dbReference type="ARBA" id="ARBA00023125"/>
    </source>
</evidence>
<comment type="subunit">
    <text evidence="8">Heterotetramer composed of ParC and ParE.</text>
</comment>
<dbReference type="PATRIC" id="fig|1618353.3.peg.707"/>
<evidence type="ECO:0000256" key="2">
    <source>
        <dbReference type="ARBA" id="ARBA00008263"/>
    </source>
</evidence>
<dbReference type="NCBIfam" id="NF004044">
    <property type="entry name" value="PRK05561.1"/>
    <property type="match status" value="1"/>
</dbReference>
<dbReference type="FunFam" id="1.10.268.10:FF:000001">
    <property type="entry name" value="DNA gyrase subunit A"/>
    <property type="match status" value="1"/>
</dbReference>
<dbReference type="GO" id="GO:0005737">
    <property type="term" value="C:cytoplasm"/>
    <property type="evidence" value="ECO:0007669"/>
    <property type="project" value="UniProtKB-SubCell"/>
</dbReference>
<dbReference type="SMART" id="SM00434">
    <property type="entry name" value="TOP4c"/>
    <property type="match status" value="1"/>
</dbReference>
<dbReference type="Gene3D" id="3.90.199.10">
    <property type="entry name" value="Topoisomerase II, domain 5"/>
    <property type="match status" value="1"/>
</dbReference>
<gene>
    <name evidence="9" type="primary">gyrA</name>
    <name evidence="12" type="ORF">UX87_C0019G0060</name>
</gene>
<dbReference type="GO" id="GO:0009330">
    <property type="term" value="C:DNA topoisomerase type II (double strand cut, ATP-hydrolyzing) complex"/>
    <property type="evidence" value="ECO:0007669"/>
    <property type="project" value="TreeGrafter"/>
</dbReference>
<comment type="function">
    <text evidence="9">A type II topoisomerase that negatively supercoils closed circular double-stranded (ds) DNA in an ATP-dependent manner to modulate DNA topology and maintain chromosomes in an underwound state. Negative supercoiling favors strand separation, and DNA replication, transcription, recombination and repair, all of which involve strand separation. Also able to catalyze the interconversion of other topological isomers of dsDNA rings, including catenanes and knotted rings. Type II topoisomerases break and join 2 DNA strands simultaneously in an ATP-dependent manner.</text>
</comment>
<comment type="miscellaneous">
    <text evidence="9">Few gyrases are as efficient as E.coli at forming negative supercoils. Not all organisms have 2 type II topoisomerases; in organisms with a single type II topoisomerase this enzyme also has to decatenate newly replicated chromosomes.</text>
</comment>
<dbReference type="PANTHER" id="PTHR43493">
    <property type="entry name" value="DNA GYRASE/TOPOISOMERASE SUBUNIT A"/>
    <property type="match status" value="1"/>
</dbReference>
<dbReference type="Gene3D" id="3.30.1360.40">
    <property type="match status" value="1"/>
</dbReference>
<dbReference type="InterPro" id="IPR002205">
    <property type="entry name" value="Topo_IIA_dom_A"/>
</dbReference>
<comment type="subunit">
    <text evidence="9">Heterotetramer, composed of two GyrA and two GyrB chains. In the heterotetramer, GyrA contains the active site tyrosine that forms a transient covalent intermediate with DNA, while GyrB binds cofactors and catalyzes ATP hydrolysis.</text>
</comment>
<dbReference type="Pfam" id="PF03989">
    <property type="entry name" value="DNA_gyraseA_C"/>
    <property type="match status" value="6"/>
</dbReference>
<dbReference type="Proteomes" id="UP000034364">
    <property type="component" value="Unassembled WGS sequence"/>
</dbReference>
<name>A0A0G1UC46_9BACT</name>
<dbReference type="GO" id="GO:0006261">
    <property type="term" value="P:DNA-templated DNA replication"/>
    <property type="evidence" value="ECO:0007669"/>
    <property type="project" value="UniProtKB-UniRule"/>
</dbReference>
<dbReference type="GO" id="GO:0003677">
    <property type="term" value="F:DNA binding"/>
    <property type="evidence" value="ECO:0007669"/>
    <property type="project" value="UniProtKB-UniRule"/>
</dbReference>
<keyword evidence="3 9" id="KW-0547">Nucleotide-binding</keyword>
<evidence type="ECO:0000256" key="9">
    <source>
        <dbReference type="HAMAP-Rule" id="MF_01897"/>
    </source>
</evidence>
<dbReference type="Pfam" id="PF00521">
    <property type="entry name" value="DNA_topoisoIV"/>
    <property type="match status" value="1"/>
</dbReference>
<keyword evidence="5 9" id="KW-0799">Topoisomerase</keyword>
<evidence type="ECO:0000256" key="8">
    <source>
        <dbReference type="ARBA" id="ARBA00063644"/>
    </source>
</evidence>
<dbReference type="CDD" id="cd00187">
    <property type="entry name" value="TOP4c"/>
    <property type="match status" value="1"/>
</dbReference>
<comment type="caution">
    <text evidence="12">The sequence shown here is derived from an EMBL/GenBank/DDBJ whole genome shotgun (WGS) entry which is preliminary data.</text>
</comment>
<dbReference type="InterPro" id="IPR050220">
    <property type="entry name" value="Type_II_DNA_Topoisomerases"/>
</dbReference>
<protein>
    <recommendedName>
        <fullName evidence="9">DNA gyrase subunit A</fullName>
        <ecNumber evidence="9">5.6.2.2</ecNumber>
    </recommendedName>
</protein>
<sequence>MPDTAPDQLPDNPRIIQAEITDEMQKNFLDYAMSVIVARALPDVRDGLKPVHRRILYACHDMGLKYSGKHSKSAKIVGEVLGKYHPHGDVPVYDALVRLAQEFSMRYPLIDGQGNFGSIDGDSPAAMRYTEAKLSKISEEMLVDLDKETVDLLDNFDGTLKEPIFLPAKLPNLLLMGSEGIAVGMATKIPPHHLGEVVDAIVHLVENPEASVEELMQFVKGPDFPTHGAIYDSKAIAEVYATGRGRIVVRGKAEIEETKSGKNQIIISELPYQVNKAELVARIADLVHNKKIDGISDLRDESDRDGIRVVIELKRDAKPKALLNNLYKHTALQTTFPANIVALVDGTPQVLGLKQILSEYIKHRQLVITRRSEYDLRRARERAHILEGLKIALDHLDAVIKTIRESADSDVAKKNLMERFGLTEIQAVAILDMQLRRLAALERQKIENEYKQVMETITFLEDLLAHPEKILALIKTEGLELKEKYPEPRRTRVHKNPVGEFSYEDLIPSEDTVITITSTGYIKRQNPSAFRTQHRGGKGVTGMTTKEEDEIAQLLTANTHDDILFFTSKGRVFKVKAFDLPEGSRQSKGQAVVNLINIPQDEKLQTVLSLGKKDAYKFLLMTTHRGTIKKSKLSDFDHIRQSGIIAIKLEQGDSLEWVRPTTGTDQVLIVSKEGKSIRFREEDVRPTARDTMGVRGIELKSGDFVVGKEVFPAGREVTDKRRKVFEDVLIITEKGLGKRTSVKNWPLQKRGGQGVKAASINDKTGKIVTCIGVDENVEQVVLTSRTAQIIKLPLRNIPRLGRDTQGVILMRLGKADSVAAVTYLDKDTEPEKPSK</sequence>
<dbReference type="InterPro" id="IPR013760">
    <property type="entry name" value="Topo_IIA-like_dom_sf"/>
</dbReference>
<keyword evidence="7 9" id="KW-0413">Isomerase</keyword>
<proteinExistence type="inferred from homology"/>
<organism evidence="12 13">
    <name type="scientific">Candidatus Amesbacteria bacterium GW2011_GWA1_47_16</name>
    <dbReference type="NCBI Taxonomy" id="1618353"/>
    <lineage>
        <taxon>Bacteria</taxon>
        <taxon>Candidatus Amesiibacteriota</taxon>
    </lineage>
</organism>
<dbReference type="FunFam" id="3.30.1360.40:FF:000002">
    <property type="entry name" value="DNA gyrase subunit A"/>
    <property type="match status" value="1"/>
</dbReference>
<reference evidence="12 13" key="1">
    <citation type="journal article" date="2015" name="Nature">
        <title>rRNA introns, odd ribosomes, and small enigmatic genomes across a large radiation of phyla.</title>
        <authorList>
            <person name="Brown C.T."/>
            <person name="Hug L.A."/>
            <person name="Thomas B.C."/>
            <person name="Sharon I."/>
            <person name="Castelle C.J."/>
            <person name="Singh A."/>
            <person name="Wilkins M.J."/>
            <person name="Williams K.H."/>
            <person name="Banfield J.F."/>
        </authorList>
    </citation>
    <scope>NUCLEOTIDE SEQUENCE [LARGE SCALE GENOMIC DNA]</scope>
</reference>
<dbReference type="SUPFAM" id="SSF56719">
    <property type="entry name" value="Type II DNA topoisomerase"/>
    <property type="match status" value="1"/>
</dbReference>
<dbReference type="FunFam" id="2.120.10.90:FF:000005">
    <property type="entry name" value="DNA topoisomerase 4 subunit A"/>
    <property type="match status" value="1"/>
</dbReference>
<dbReference type="Gene3D" id="1.10.268.10">
    <property type="entry name" value="Topoisomerase, domain 3"/>
    <property type="match status" value="1"/>
</dbReference>
<dbReference type="AlphaFoldDB" id="A0A0G1UC46"/>
<dbReference type="GO" id="GO:0005524">
    <property type="term" value="F:ATP binding"/>
    <property type="evidence" value="ECO:0007669"/>
    <property type="project" value="UniProtKB-UniRule"/>
</dbReference>
<dbReference type="InterPro" id="IPR006691">
    <property type="entry name" value="GyrA/parC_rep"/>
</dbReference>
<evidence type="ECO:0000256" key="3">
    <source>
        <dbReference type="ARBA" id="ARBA00022741"/>
    </source>
</evidence>
<dbReference type="InterPro" id="IPR005743">
    <property type="entry name" value="GyrA"/>
</dbReference>
<evidence type="ECO:0000256" key="5">
    <source>
        <dbReference type="ARBA" id="ARBA00023029"/>
    </source>
</evidence>
<dbReference type="GO" id="GO:0005694">
    <property type="term" value="C:chromosome"/>
    <property type="evidence" value="ECO:0007669"/>
    <property type="project" value="InterPro"/>
</dbReference>
<accession>A0A0G1UC46</accession>
<dbReference type="GO" id="GO:0006265">
    <property type="term" value="P:DNA topological change"/>
    <property type="evidence" value="ECO:0007669"/>
    <property type="project" value="UniProtKB-UniRule"/>
</dbReference>
<evidence type="ECO:0000256" key="7">
    <source>
        <dbReference type="ARBA" id="ARBA00023235"/>
    </source>
</evidence>
<keyword evidence="6 9" id="KW-0238">DNA-binding</keyword>
<dbReference type="GO" id="GO:0034335">
    <property type="term" value="F:DNA negative supercoiling activity"/>
    <property type="evidence" value="ECO:0007669"/>
    <property type="project" value="UniProtKB-ARBA"/>
</dbReference>
<keyword evidence="4 9" id="KW-0067">ATP-binding</keyword>
<dbReference type="Gene3D" id="2.120.10.90">
    <property type="entry name" value="DNA gyrase/topoisomerase IV, subunit A, C-terminal"/>
    <property type="match status" value="1"/>
</dbReference>
<evidence type="ECO:0000259" key="11">
    <source>
        <dbReference type="PROSITE" id="PS52040"/>
    </source>
</evidence>
<evidence type="ECO:0000313" key="13">
    <source>
        <dbReference type="Proteomes" id="UP000034364"/>
    </source>
</evidence>
<feature type="domain" description="Topo IIA-type catalytic" evidence="11">
    <location>
        <begin position="41"/>
        <end position="506"/>
    </location>
</feature>
<dbReference type="InterPro" id="IPR035516">
    <property type="entry name" value="Gyrase/topoIV_suA_C"/>
</dbReference>
<evidence type="ECO:0000256" key="1">
    <source>
        <dbReference type="ARBA" id="ARBA00000185"/>
    </source>
</evidence>
<dbReference type="HAMAP" id="MF_01897">
    <property type="entry name" value="GyrA"/>
    <property type="match status" value="1"/>
</dbReference>
<dbReference type="InterPro" id="IPR013758">
    <property type="entry name" value="Topo_IIA_A/C_ab"/>
</dbReference>
<evidence type="ECO:0000256" key="10">
    <source>
        <dbReference type="PROSITE-ProRule" id="PRU01384"/>
    </source>
</evidence>
<dbReference type="NCBIfam" id="NF004043">
    <property type="entry name" value="PRK05560.1"/>
    <property type="match status" value="1"/>
</dbReference>
<dbReference type="PANTHER" id="PTHR43493:SF5">
    <property type="entry name" value="DNA GYRASE SUBUNIT A, CHLOROPLASTIC_MITOCHONDRIAL"/>
    <property type="match status" value="1"/>
</dbReference>